<sequence>MTQPNTTTFDKEVLQNIFEDLIKDSLIKLAKDLADRILLVELQYLYINKIYDNYEDSSKFTDKFIMDVDLIISKYYHTISDDIDRAIDTLIVDMHAQDLPT</sequence>
<accession>A0ABZ0UWJ3</accession>
<reference evidence="1 2" key="1">
    <citation type="submission" date="2022-10" db="EMBL/GenBank/DDBJ databases">
        <title>Host association and intracellularity evolved multiple times independently in the Rickettsiales.</title>
        <authorList>
            <person name="Castelli M."/>
            <person name="Nardi T."/>
            <person name="Gammuto L."/>
            <person name="Bellinzona G."/>
            <person name="Sabaneyeva E."/>
            <person name="Potekhin A."/>
            <person name="Serra V."/>
            <person name="Petroni G."/>
            <person name="Sassera D."/>
        </authorList>
    </citation>
    <scope>NUCLEOTIDE SEQUENCE [LARGE SCALE GENOMIC DNA]</scope>
    <source>
        <strain evidence="1 2">Kr 154-4</strain>
    </source>
</reference>
<keyword evidence="2" id="KW-1185">Reference proteome</keyword>
<evidence type="ECO:0000313" key="1">
    <source>
        <dbReference type="EMBL" id="WPY00982.1"/>
    </source>
</evidence>
<evidence type="ECO:0000313" key="2">
    <source>
        <dbReference type="Proteomes" id="UP001326613"/>
    </source>
</evidence>
<protein>
    <submittedName>
        <fullName evidence="1">Uncharacterized protein</fullName>
    </submittedName>
</protein>
<dbReference type="Proteomes" id="UP001326613">
    <property type="component" value="Chromosome"/>
</dbReference>
<proteinExistence type="predicted"/>
<name>A0ABZ0UWJ3_9RICK</name>
<dbReference type="RefSeq" id="WP_323737798.1">
    <property type="nucleotide sequence ID" value="NZ_CP112932.1"/>
</dbReference>
<dbReference type="EMBL" id="CP112932">
    <property type="protein sequence ID" value="WPY00982.1"/>
    <property type="molecule type" value="Genomic_DNA"/>
</dbReference>
<organism evidence="1 2">
    <name type="scientific">Candidatus Trichorickettsia mobilis</name>
    <dbReference type="NCBI Taxonomy" id="1346319"/>
    <lineage>
        <taxon>Bacteria</taxon>
        <taxon>Pseudomonadati</taxon>
        <taxon>Pseudomonadota</taxon>
        <taxon>Alphaproteobacteria</taxon>
        <taxon>Rickettsiales</taxon>
        <taxon>Rickettsiaceae</taxon>
        <taxon>Rickettsieae</taxon>
        <taxon>Candidatus Trichorickettsia</taxon>
    </lineage>
</organism>
<gene>
    <name evidence="1" type="ORF">Trichorick_00872</name>
</gene>